<dbReference type="EMBL" id="CP003098">
    <property type="protein sequence ID" value="AET32424.1"/>
    <property type="molecule type" value="Genomic_DNA"/>
</dbReference>
<dbReference type="KEGG" id="pyr:P186_0985"/>
<accession>G7VBJ4</accession>
<sequence>MIKELQRAVAVDLIRLVIAYYEKRFREGVSARKLAKLLFLAIYTTDEGTRLLDLPRVRLPEDFVIYRKGPSIRIGFLLGGASEIGKHGVVKTGRKYYIKGVDQVLKETSASLKGRGLGELADYVLKIVDKFGQLSERELESYTLDLLGLRDEVAKALVFNMSLEAYLEGLKRLRKVQESGEYVDEEELYPDLFK</sequence>
<name>G7VBJ4_9CREN</name>
<dbReference type="AlphaFoldDB" id="G7VBJ4"/>
<dbReference type="eggNOG" id="arCOG11918">
    <property type="taxonomic scope" value="Archaea"/>
</dbReference>
<gene>
    <name evidence="1" type="ORF">P186_0985</name>
</gene>
<dbReference type="BioCyc" id="PSP1104324:GJSN-963-MONOMER"/>
<evidence type="ECO:0000313" key="1">
    <source>
        <dbReference type="EMBL" id="AET32424.1"/>
    </source>
</evidence>
<dbReference type="HOGENOM" id="CLU_1387645_0_0_2"/>
<dbReference type="STRING" id="1104324.P186_0985"/>
<organism evidence="1 2">
    <name type="scientific">Pyrobaculum ferrireducens</name>
    <dbReference type="NCBI Taxonomy" id="1104324"/>
    <lineage>
        <taxon>Archaea</taxon>
        <taxon>Thermoproteota</taxon>
        <taxon>Thermoprotei</taxon>
        <taxon>Thermoproteales</taxon>
        <taxon>Thermoproteaceae</taxon>
        <taxon>Pyrobaculum</taxon>
    </lineage>
</organism>
<evidence type="ECO:0000313" key="2">
    <source>
        <dbReference type="Proteomes" id="UP000005867"/>
    </source>
</evidence>
<reference evidence="1 2" key="1">
    <citation type="journal article" date="2012" name="J. Bacteriol.">
        <title>Complete genome sequence of strain 1860, a crenarchaeon of the genus pyrobaculum able to grow with various electron acceptors.</title>
        <authorList>
            <person name="Mardanov A.V."/>
            <person name="Gumerov V.M."/>
            <person name="Slobodkina G.B."/>
            <person name="Beletsky A.V."/>
            <person name="Bonch-Osmolovskaya E.A."/>
            <person name="Ravin N.V."/>
            <person name="Skryabin K.G."/>
        </authorList>
    </citation>
    <scope>NUCLEOTIDE SEQUENCE [LARGE SCALE GENOMIC DNA]</scope>
    <source>
        <strain evidence="1 2">1860</strain>
    </source>
</reference>
<proteinExistence type="predicted"/>
<evidence type="ECO:0008006" key="3">
    <source>
        <dbReference type="Google" id="ProtNLM"/>
    </source>
</evidence>
<protein>
    <recommendedName>
        <fullName evidence="3">Antitoxin SocA-like Panacea domain-containing protein</fullName>
    </recommendedName>
</protein>
<dbReference type="Proteomes" id="UP000005867">
    <property type="component" value="Chromosome"/>
</dbReference>
<keyword evidence="2" id="KW-1185">Reference proteome</keyword>